<evidence type="ECO:0000256" key="2">
    <source>
        <dbReference type="SAM" id="SignalP"/>
    </source>
</evidence>
<dbReference type="SUPFAM" id="SSF49785">
    <property type="entry name" value="Galactose-binding domain-like"/>
    <property type="match status" value="1"/>
</dbReference>
<dbReference type="InterPro" id="IPR008979">
    <property type="entry name" value="Galactose-bd-like_sf"/>
</dbReference>
<reference evidence="3 4" key="1">
    <citation type="journal article" date="2024" name="IMA Fungus">
        <title>IMA Genome - F19 : A genome assembly and annotation guide to empower mycologists, including annotated draft genome sequences of Ceratocystis pirilliformis, Diaporthe australafricana, Fusarium ophioides, Paecilomyces lecythidis, and Sporothrix stenoceras.</title>
        <authorList>
            <person name="Aylward J."/>
            <person name="Wilson A.M."/>
            <person name="Visagie C.M."/>
            <person name="Spraker J."/>
            <person name="Barnes I."/>
            <person name="Buitendag C."/>
            <person name="Ceriani C."/>
            <person name="Del Mar Angel L."/>
            <person name="du Plessis D."/>
            <person name="Fuchs T."/>
            <person name="Gasser K."/>
            <person name="Kramer D."/>
            <person name="Li W."/>
            <person name="Munsamy K."/>
            <person name="Piso A."/>
            <person name="Price J.L."/>
            <person name="Sonnekus B."/>
            <person name="Thomas C."/>
            <person name="van der Nest A."/>
            <person name="van Dijk A."/>
            <person name="van Heerden A."/>
            <person name="van Vuuren N."/>
            <person name="Yilmaz N."/>
            <person name="Duong T.A."/>
            <person name="van der Merwe N.A."/>
            <person name="Wingfield M.J."/>
            <person name="Wingfield B.D."/>
        </authorList>
    </citation>
    <scope>NUCLEOTIDE SEQUENCE [LARGE SCALE GENOMIC DNA]</scope>
    <source>
        <strain evidence="3 4">CMW 5346</strain>
    </source>
</reference>
<name>A0ABR3Z7V0_9PEZI</name>
<feature type="signal peptide" evidence="2">
    <location>
        <begin position="1"/>
        <end position="22"/>
    </location>
</feature>
<gene>
    <name evidence="3" type="ORF">Sste5346_004370</name>
</gene>
<keyword evidence="4" id="KW-1185">Reference proteome</keyword>
<organism evidence="3 4">
    <name type="scientific">Sporothrix stenoceras</name>
    <dbReference type="NCBI Taxonomy" id="5173"/>
    <lineage>
        <taxon>Eukaryota</taxon>
        <taxon>Fungi</taxon>
        <taxon>Dikarya</taxon>
        <taxon>Ascomycota</taxon>
        <taxon>Pezizomycotina</taxon>
        <taxon>Sordariomycetes</taxon>
        <taxon>Sordariomycetidae</taxon>
        <taxon>Ophiostomatales</taxon>
        <taxon>Ophiostomataceae</taxon>
        <taxon>Sporothrix</taxon>
    </lineage>
</organism>
<evidence type="ECO:0000256" key="1">
    <source>
        <dbReference type="SAM" id="MobiDB-lite"/>
    </source>
</evidence>
<feature type="region of interest" description="Disordered" evidence="1">
    <location>
        <begin position="32"/>
        <end position="55"/>
    </location>
</feature>
<protein>
    <recommendedName>
        <fullName evidence="5">CBM-cenC domain-containing protein</fullName>
    </recommendedName>
</protein>
<dbReference type="Gene3D" id="2.60.120.260">
    <property type="entry name" value="Galactose-binding domain-like"/>
    <property type="match status" value="1"/>
</dbReference>
<proteinExistence type="predicted"/>
<feature type="compositionally biased region" description="Low complexity" evidence="1">
    <location>
        <begin position="32"/>
        <end position="48"/>
    </location>
</feature>
<sequence length="222" mass="23335">MRTRSLFALGGIVLSGLPVTVASACRRGPHPSLSSSVSSTAPSASPSTSPSPPAACSNLVQNPDFSNGLTGWDQNSMSHGAYSVTPSTSCGTSAGDPASCAVFYAYTADIDPSFAATYQSNLPVTPGSIYTLYFRYRLVGNDAPSHMFTRINDVQSNGAVFNYNYPGGGPWAWFSTVWTAPTTPSTNFPDTTKAAITIILSTDGETTAWISDVKFDACVEIE</sequence>
<dbReference type="EMBL" id="JAWCUI010000021">
    <property type="protein sequence ID" value="KAL1896738.1"/>
    <property type="molecule type" value="Genomic_DNA"/>
</dbReference>
<evidence type="ECO:0000313" key="4">
    <source>
        <dbReference type="Proteomes" id="UP001583186"/>
    </source>
</evidence>
<evidence type="ECO:0000313" key="3">
    <source>
        <dbReference type="EMBL" id="KAL1896738.1"/>
    </source>
</evidence>
<dbReference type="PROSITE" id="PS51257">
    <property type="entry name" value="PROKAR_LIPOPROTEIN"/>
    <property type="match status" value="1"/>
</dbReference>
<keyword evidence="2" id="KW-0732">Signal</keyword>
<accession>A0ABR3Z7V0</accession>
<comment type="caution">
    <text evidence="3">The sequence shown here is derived from an EMBL/GenBank/DDBJ whole genome shotgun (WGS) entry which is preliminary data.</text>
</comment>
<evidence type="ECO:0008006" key="5">
    <source>
        <dbReference type="Google" id="ProtNLM"/>
    </source>
</evidence>
<feature type="chain" id="PRO_5045280818" description="CBM-cenC domain-containing protein" evidence="2">
    <location>
        <begin position="23"/>
        <end position="222"/>
    </location>
</feature>
<dbReference type="Proteomes" id="UP001583186">
    <property type="component" value="Unassembled WGS sequence"/>
</dbReference>